<keyword evidence="2" id="KW-0645">Protease</keyword>
<dbReference type="SUPFAM" id="SSF51261">
    <property type="entry name" value="Duplicated hybrid motif"/>
    <property type="match status" value="1"/>
</dbReference>
<evidence type="ECO:0000256" key="3">
    <source>
        <dbReference type="ARBA" id="ARBA00022723"/>
    </source>
</evidence>
<comment type="caution">
    <text evidence="9">The sequence shown here is derived from an EMBL/GenBank/DDBJ whole genome shotgun (WGS) entry which is preliminary data.</text>
</comment>
<dbReference type="InterPro" id="IPR011055">
    <property type="entry name" value="Dup_hybrid_motif"/>
</dbReference>
<dbReference type="InterPro" id="IPR016047">
    <property type="entry name" value="M23ase_b-sheet_dom"/>
</dbReference>
<dbReference type="RefSeq" id="WP_308420092.1">
    <property type="nucleotide sequence ID" value="NZ_BMGF01000003.1"/>
</dbReference>
<accession>A0A7Y9XWB2</accession>
<evidence type="ECO:0000256" key="1">
    <source>
        <dbReference type="ARBA" id="ARBA00001947"/>
    </source>
</evidence>
<dbReference type="EMBL" id="JACBZF010000003">
    <property type="protein sequence ID" value="NYH95665.1"/>
    <property type="molecule type" value="Genomic_DNA"/>
</dbReference>
<keyword evidence="3" id="KW-0479">Metal-binding</keyword>
<comment type="cofactor">
    <cofactor evidence="1">
        <name>Zn(2+)</name>
        <dbReference type="ChEBI" id="CHEBI:29105"/>
    </cofactor>
</comment>
<sequence>MSLSHVQTLDPQSAGDVRESWRDRYRKWKRGIEHRCERIELAPDLAQDIGSAKWFRGLGTMLGLGVAAVSFWPDFSTVEAATAMPVSDGVRDEFRSQMIMPLALGADSGRRMGATSLVSPLKTAPERPMIQLLATLGQGDSFDRMLQRAGVGASDARRVTELVSAAVPLGEIEPGTQFDLTLGKRAAPDSPRPLDRIDFRARFDLDLVVERHDGALSLERKPIMVDATPLRIRGTVGKSLYRSARASGAPVKSIQAYLKAVDEHLRLETDIGSADEYDIIVSYRRSAKGERQAGELLYAGLERNGKPRLQLMRWGKEGQFFEASGVGKERRTRFSPVNGPMSSRYGMRRHPILGYRRMHSGVDYRARSGTPIYAVSDGVVSYAARKGGYGKYVRLNHGGGLGSGYAHMSRIAVSPGTRVRAGQVIGYVGSTGLSTGPHLHFEVYRGNRKIDPMSVSFVSRAQIDGKELAEFRARLASLKSVTPGAALVDLAPATPQRAEPVREIDRLAARREIVAPLPSSDESRELAGREDAGDIRN</sequence>
<dbReference type="GO" id="GO:0004222">
    <property type="term" value="F:metalloendopeptidase activity"/>
    <property type="evidence" value="ECO:0007669"/>
    <property type="project" value="TreeGrafter"/>
</dbReference>
<reference evidence="9 10" key="1">
    <citation type="submission" date="2020-07" db="EMBL/GenBank/DDBJ databases">
        <title>Genomic Encyclopedia of Type Strains, Phase IV (KMG-IV): sequencing the most valuable type-strain genomes for metagenomic binning, comparative biology and taxonomic classification.</title>
        <authorList>
            <person name="Goeker M."/>
        </authorList>
    </citation>
    <scope>NUCLEOTIDE SEQUENCE [LARGE SCALE GENOMIC DNA]</scope>
    <source>
        <strain evidence="9 10">DSM 29043</strain>
    </source>
</reference>
<dbReference type="GO" id="GO:0046872">
    <property type="term" value="F:metal ion binding"/>
    <property type="evidence" value="ECO:0007669"/>
    <property type="project" value="UniProtKB-KW"/>
</dbReference>
<keyword evidence="6" id="KW-0482">Metalloprotease</keyword>
<evidence type="ECO:0000256" key="7">
    <source>
        <dbReference type="SAM" id="MobiDB-lite"/>
    </source>
</evidence>
<dbReference type="Gene3D" id="2.70.70.10">
    <property type="entry name" value="Glucose Permease (Domain IIA)"/>
    <property type="match status" value="1"/>
</dbReference>
<keyword evidence="5" id="KW-0862">Zinc</keyword>
<dbReference type="InterPro" id="IPR050570">
    <property type="entry name" value="Cell_wall_metabolism_enzyme"/>
</dbReference>
<feature type="compositionally biased region" description="Basic and acidic residues" evidence="7">
    <location>
        <begin position="521"/>
        <end position="537"/>
    </location>
</feature>
<evidence type="ECO:0000256" key="6">
    <source>
        <dbReference type="ARBA" id="ARBA00023049"/>
    </source>
</evidence>
<keyword evidence="4 9" id="KW-0378">Hydrolase</keyword>
<evidence type="ECO:0000256" key="2">
    <source>
        <dbReference type="ARBA" id="ARBA00022670"/>
    </source>
</evidence>
<dbReference type="Gene3D" id="3.10.450.350">
    <property type="match status" value="1"/>
</dbReference>
<dbReference type="Proteomes" id="UP000522081">
    <property type="component" value="Unassembled WGS sequence"/>
</dbReference>
<name>A0A7Y9XWB2_9SPHN</name>
<keyword evidence="10" id="KW-1185">Reference proteome</keyword>
<protein>
    <submittedName>
        <fullName evidence="9">Murein DD-endopeptidase MepM/ murein hydrolase activator NlpD</fullName>
    </submittedName>
</protein>
<feature type="region of interest" description="Disordered" evidence="7">
    <location>
        <begin position="513"/>
        <end position="537"/>
    </location>
</feature>
<dbReference type="CDD" id="cd12797">
    <property type="entry name" value="M23_peptidase"/>
    <property type="match status" value="1"/>
</dbReference>
<dbReference type="AlphaFoldDB" id="A0A7Y9XWB2"/>
<gene>
    <name evidence="9" type="ORF">FHS75_001994</name>
</gene>
<dbReference type="PANTHER" id="PTHR21666">
    <property type="entry name" value="PEPTIDASE-RELATED"/>
    <property type="match status" value="1"/>
</dbReference>
<dbReference type="PANTHER" id="PTHR21666:SF288">
    <property type="entry name" value="CELL DIVISION PROTEIN YTFB"/>
    <property type="match status" value="1"/>
</dbReference>
<organism evidence="9 10">
    <name type="scientific">Novosphingobium marinum</name>
    <dbReference type="NCBI Taxonomy" id="1514948"/>
    <lineage>
        <taxon>Bacteria</taxon>
        <taxon>Pseudomonadati</taxon>
        <taxon>Pseudomonadota</taxon>
        <taxon>Alphaproteobacteria</taxon>
        <taxon>Sphingomonadales</taxon>
        <taxon>Sphingomonadaceae</taxon>
        <taxon>Novosphingobium</taxon>
    </lineage>
</organism>
<dbReference type="Pfam" id="PF01551">
    <property type="entry name" value="Peptidase_M23"/>
    <property type="match status" value="1"/>
</dbReference>
<evidence type="ECO:0000313" key="9">
    <source>
        <dbReference type="EMBL" id="NYH95665.1"/>
    </source>
</evidence>
<evidence type="ECO:0000256" key="5">
    <source>
        <dbReference type="ARBA" id="ARBA00022833"/>
    </source>
</evidence>
<evidence type="ECO:0000313" key="10">
    <source>
        <dbReference type="Proteomes" id="UP000522081"/>
    </source>
</evidence>
<feature type="domain" description="M23ase beta-sheet core" evidence="8">
    <location>
        <begin position="357"/>
        <end position="452"/>
    </location>
</feature>
<dbReference type="GO" id="GO:0006508">
    <property type="term" value="P:proteolysis"/>
    <property type="evidence" value="ECO:0007669"/>
    <property type="project" value="UniProtKB-KW"/>
</dbReference>
<evidence type="ECO:0000256" key="4">
    <source>
        <dbReference type="ARBA" id="ARBA00022801"/>
    </source>
</evidence>
<evidence type="ECO:0000259" key="8">
    <source>
        <dbReference type="Pfam" id="PF01551"/>
    </source>
</evidence>
<proteinExistence type="predicted"/>